<dbReference type="Gene3D" id="3.40.50.150">
    <property type="entry name" value="Vaccinia Virus protein VP39"/>
    <property type="match status" value="2"/>
</dbReference>
<keyword evidence="2" id="KW-0808">Transferase</keyword>
<organism evidence="4 5">
    <name type="scientific">Parabacteroides distasonis CL09T03C24</name>
    <dbReference type="NCBI Taxonomy" id="999417"/>
    <lineage>
        <taxon>Bacteria</taxon>
        <taxon>Pseudomonadati</taxon>
        <taxon>Bacteroidota</taxon>
        <taxon>Bacteroidia</taxon>
        <taxon>Bacteroidales</taxon>
        <taxon>Tannerellaceae</taxon>
        <taxon>Parabacteroides</taxon>
    </lineage>
</organism>
<dbReference type="EMBL" id="AGZN01000003">
    <property type="protein sequence ID" value="EKN33251.1"/>
    <property type="molecule type" value="Genomic_DNA"/>
</dbReference>
<dbReference type="Proteomes" id="UP000006262">
    <property type="component" value="Unassembled WGS sequence"/>
</dbReference>
<evidence type="ECO:0000256" key="1">
    <source>
        <dbReference type="ARBA" id="ARBA00022603"/>
    </source>
</evidence>
<accession>A0AAD2YK22</accession>
<dbReference type="SUPFAM" id="SSF53335">
    <property type="entry name" value="S-adenosyl-L-methionine-dependent methyltransferases"/>
    <property type="match status" value="1"/>
</dbReference>
<dbReference type="InterPro" id="IPR029063">
    <property type="entry name" value="SAM-dependent_MTases_sf"/>
</dbReference>
<dbReference type="GO" id="GO:0009007">
    <property type="term" value="F:site-specific DNA-methyltransferase (adenine-specific) activity"/>
    <property type="evidence" value="ECO:0007669"/>
    <property type="project" value="UniProtKB-EC"/>
</dbReference>
<evidence type="ECO:0000256" key="2">
    <source>
        <dbReference type="ARBA" id="ARBA00022679"/>
    </source>
</evidence>
<dbReference type="Pfam" id="PF02086">
    <property type="entry name" value="MethyltransfD12"/>
    <property type="match status" value="1"/>
</dbReference>
<keyword evidence="3" id="KW-0949">S-adenosyl-L-methionine</keyword>
<dbReference type="AlphaFoldDB" id="A0AAD2YK22"/>
<keyword evidence="1" id="KW-0489">Methyltransferase</keyword>
<protein>
    <submittedName>
        <fullName evidence="4">Uncharacterized protein</fullName>
    </submittedName>
</protein>
<dbReference type="InterPro" id="IPR012327">
    <property type="entry name" value="MeTrfase_D12"/>
</dbReference>
<gene>
    <name evidence="4" type="ORF">HMPREF1059_00292</name>
</gene>
<evidence type="ECO:0000256" key="3">
    <source>
        <dbReference type="ARBA" id="ARBA00022691"/>
    </source>
</evidence>
<evidence type="ECO:0000313" key="5">
    <source>
        <dbReference type="Proteomes" id="UP000006262"/>
    </source>
</evidence>
<sequence length="398" mass="46724">MKYKLHSDAFPHYIKYMGSKTKILPFVIQGIESVYQGGAICDLFAGSCSLSGALGSQLPIISNDIQYYSSVIAKAYLTDWNHQDVLLEDILLKAKEYHQKHYQTLVLDYLYASDMTLEDFNNVETRSQQLINSQFNNDWHLFTKYYSGTWWSVEQCTWIDSLRMAIEDYRNSSVYNTLLSCLMYAAAYNSQGTGHYAQYRDAKTESAMADIKIYRSKSILEYFVRKVEDVFGKLRTEPNHLNHKIIVEDYISCLNNLEERTTVYADPPYCFVHYSRFYHILETMVLYDYPEIQTKNGMYVKGRYRVDRHQSPFCIRTQVQKAFDDMFSVVKRKNNSLVLSYSDTGMISVYDLEQTALKYFSRSQIKLWAMDYSHMTMGRKNDRKRDVQEMLLLVKNNK</sequence>
<name>A0AAD2YK22_PARDI</name>
<dbReference type="RefSeq" id="WP_005862481.1">
    <property type="nucleotide sequence ID" value="NZ_JH976485.1"/>
</dbReference>
<dbReference type="GO" id="GO:0032259">
    <property type="term" value="P:methylation"/>
    <property type="evidence" value="ECO:0007669"/>
    <property type="project" value="UniProtKB-KW"/>
</dbReference>
<reference evidence="4 5" key="1">
    <citation type="submission" date="2012-02" db="EMBL/GenBank/DDBJ databases">
        <title>The Genome Sequence of Parabacteroides distasonis CL09T03C24.</title>
        <authorList>
            <consortium name="The Broad Institute Genome Sequencing Platform"/>
            <person name="Earl A."/>
            <person name="Ward D."/>
            <person name="Feldgarden M."/>
            <person name="Gevers D."/>
            <person name="Zitomersky N.L."/>
            <person name="Coyne M.J."/>
            <person name="Comstock L.E."/>
            <person name="Young S.K."/>
            <person name="Zeng Q."/>
            <person name="Gargeya S."/>
            <person name="Fitzgerald M."/>
            <person name="Haas B."/>
            <person name="Abouelleil A."/>
            <person name="Alvarado L."/>
            <person name="Arachchi H.M."/>
            <person name="Berlin A."/>
            <person name="Chapman S.B."/>
            <person name="Gearin G."/>
            <person name="Goldberg J."/>
            <person name="Griggs A."/>
            <person name="Gujja S."/>
            <person name="Hansen M."/>
            <person name="Heiman D."/>
            <person name="Howarth C."/>
            <person name="Larimer J."/>
            <person name="Lui A."/>
            <person name="MacDonald P.J.P."/>
            <person name="McCowen C."/>
            <person name="Montmayeur A."/>
            <person name="Murphy C."/>
            <person name="Neiman D."/>
            <person name="Pearson M."/>
            <person name="Priest M."/>
            <person name="Roberts A."/>
            <person name="Saif S."/>
            <person name="Shea T."/>
            <person name="Sisk P."/>
            <person name="Stolte C."/>
            <person name="Sykes S."/>
            <person name="Wortman J."/>
            <person name="Nusbaum C."/>
            <person name="Birren B."/>
        </authorList>
    </citation>
    <scope>NUCLEOTIDE SEQUENCE [LARGE SCALE GENOMIC DNA]</scope>
    <source>
        <strain evidence="4 5">CL09T03C24</strain>
    </source>
</reference>
<evidence type="ECO:0000313" key="4">
    <source>
        <dbReference type="EMBL" id="EKN33251.1"/>
    </source>
</evidence>
<comment type="caution">
    <text evidence="4">The sequence shown here is derived from an EMBL/GenBank/DDBJ whole genome shotgun (WGS) entry which is preliminary data.</text>
</comment>
<dbReference type="GO" id="GO:0009307">
    <property type="term" value="P:DNA restriction-modification system"/>
    <property type="evidence" value="ECO:0007669"/>
    <property type="project" value="InterPro"/>
</dbReference>
<proteinExistence type="predicted"/>